<dbReference type="KEGG" id="epi:Q3V30_10025"/>
<evidence type="ECO:0000313" key="2">
    <source>
        <dbReference type="Proteomes" id="UP001228139"/>
    </source>
</evidence>
<proteinExistence type="predicted"/>
<organism evidence="1 2">
    <name type="scientific">Erwinia pyri</name>
    <dbReference type="NCBI Taxonomy" id="3062598"/>
    <lineage>
        <taxon>Bacteria</taxon>
        <taxon>Pseudomonadati</taxon>
        <taxon>Pseudomonadota</taxon>
        <taxon>Gammaproteobacteria</taxon>
        <taxon>Enterobacterales</taxon>
        <taxon>Erwiniaceae</taxon>
        <taxon>Erwinia</taxon>
    </lineage>
</organism>
<dbReference type="Pfam" id="PF10735">
    <property type="entry name" value="DUF2526"/>
    <property type="match status" value="1"/>
</dbReference>
<protein>
    <submittedName>
        <fullName evidence="1">DUF2526 family protein</fullName>
    </submittedName>
</protein>
<dbReference type="InterPro" id="IPR019671">
    <property type="entry name" value="DUF2526"/>
</dbReference>
<dbReference type="EMBL" id="CP132353">
    <property type="protein sequence ID" value="WLS80785.1"/>
    <property type="molecule type" value="Genomic_DNA"/>
</dbReference>
<reference evidence="1 2" key="1">
    <citation type="submission" date="2023-07" db="EMBL/GenBank/DDBJ databases">
        <title>Pathogenic bacteria of pear tree diseases.</title>
        <authorList>
            <person name="Zhang Z."/>
            <person name="He L."/>
            <person name="Huang R."/>
        </authorList>
    </citation>
    <scope>NUCLEOTIDE SEQUENCE [LARGE SCALE GENOMIC DNA]</scope>
    <source>
        <strain evidence="1 2">DE2</strain>
    </source>
</reference>
<sequence length="77" mass="8975">MNHTDEVIKAVDAAILKNVIHDMNVLLCQLSDDHALTREERFEQQQRLRLAVFKHATEKEELAEQRRNWLTHGGLIS</sequence>
<dbReference type="AlphaFoldDB" id="A0AA50DMZ6"/>
<gene>
    <name evidence="1" type="ORF">Q3V30_10025</name>
</gene>
<dbReference type="Proteomes" id="UP001228139">
    <property type="component" value="Chromosome"/>
</dbReference>
<accession>A0AA50DMZ6</accession>
<name>A0AA50DMZ6_9GAMM</name>
<keyword evidence="2" id="KW-1185">Reference proteome</keyword>
<dbReference type="RefSeq" id="WP_306212876.1">
    <property type="nucleotide sequence ID" value="NZ_CP132353.1"/>
</dbReference>
<evidence type="ECO:0000313" key="1">
    <source>
        <dbReference type="EMBL" id="WLS80785.1"/>
    </source>
</evidence>